<feature type="region of interest" description="Disordered" evidence="1">
    <location>
        <begin position="105"/>
        <end position="140"/>
    </location>
</feature>
<proteinExistence type="predicted"/>
<feature type="compositionally biased region" description="Low complexity" evidence="1">
    <location>
        <begin position="124"/>
        <end position="140"/>
    </location>
</feature>
<reference evidence="2" key="2">
    <citation type="submission" date="2025-09" db="UniProtKB">
        <authorList>
            <consortium name="Ensembl"/>
        </authorList>
    </citation>
    <scope>IDENTIFICATION</scope>
</reference>
<evidence type="ECO:0000313" key="3">
    <source>
        <dbReference type="Proteomes" id="UP000694521"/>
    </source>
</evidence>
<reference evidence="2" key="1">
    <citation type="submission" date="2025-08" db="UniProtKB">
        <authorList>
            <consortium name="Ensembl"/>
        </authorList>
    </citation>
    <scope>IDENTIFICATION</scope>
</reference>
<feature type="compositionally biased region" description="Low complexity" evidence="1">
    <location>
        <begin position="62"/>
        <end position="72"/>
    </location>
</feature>
<dbReference type="Proteomes" id="UP000694521">
    <property type="component" value="Unplaced"/>
</dbReference>
<sequence length="189" mass="19012">GSSTWSSPGCWSAAAVLEGGPLLAEPVLGAVGGGGGRAGSGAPSGAGPRRGSHELLDGARGGPRVPAAAHPVHGGRGAAAQRRLHLPQPAHHTRGRVFPLQAGCSLPQHQGARGQQEETPQPTSGAPGPAARRPSAAGDARCPQDCWWKAVCGFRRSPLGCPPLCGTGGAVRSVPAQPCPKAVRDRVLR</sequence>
<organism evidence="2 3">
    <name type="scientific">Anser cygnoides</name>
    <name type="common">Swan goose</name>
    <dbReference type="NCBI Taxonomy" id="8845"/>
    <lineage>
        <taxon>Eukaryota</taxon>
        <taxon>Metazoa</taxon>
        <taxon>Chordata</taxon>
        <taxon>Craniata</taxon>
        <taxon>Vertebrata</taxon>
        <taxon>Euteleostomi</taxon>
        <taxon>Archelosauria</taxon>
        <taxon>Archosauria</taxon>
        <taxon>Dinosauria</taxon>
        <taxon>Saurischia</taxon>
        <taxon>Theropoda</taxon>
        <taxon>Coelurosauria</taxon>
        <taxon>Aves</taxon>
        <taxon>Neognathae</taxon>
        <taxon>Galloanserae</taxon>
        <taxon>Anseriformes</taxon>
        <taxon>Anatidae</taxon>
        <taxon>Anserinae</taxon>
        <taxon>Anser</taxon>
    </lineage>
</organism>
<dbReference type="AlphaFoldDB" id="A0A8B9EHS8"/>
<evidence type="ECO:0000313" key="2">
    <source>
        <dbReference type="Ensembl" id="ENSACDP00005022284.1"/>
    </source>
</evidence>
<keyword evidence="3" id="KW-1185">Reference proteome</keyword>
<evidence type="ECO:0000256" key="1">
    <source>
        <dbReference type="SAM" id="MobiDB-lite"/>
    </source>
</evidence>
<feature type="compositionally biased region" description="Gly residues" evidence="1">
    <location>
        <begin position="34"/>
        <end position="44"/>
    </location>
</feature>
<feature type="region of interest" description="Disordered" evidence="1">
    <location>
        <begin position="34"/>
        <end position="80"/>
    </location>
</feature>
<protein>
    <submittedName>
        <fullName evidence="2">Uncharacterized protein</fullName>
    </submittedName>
</protein>
<dbReference type="Ensembl" id="ENSACDT00005026683.1">
    <property type="protein sequence ID" value="ENSACDP00005022284.1"/>
    <property type="gene ID" value="ENSACDG00005016159.1"/>
</dbReference>
<accession>A0A8B9EHS8</accession>
<name>A0A8B9EHS8_ANSCY</name>